<evidence type="ECO:0000313" key="7">
    <source>
        <dbReference type="EMBL" id="KAJ7372782.1"/>
    </source>
</evidence>
<dbReference type="Pfam" id="PF10363">
    <property type="entry name" value="RTP1_C1"/>
    <property type="match status" value="1"/>
</dbReference>
<dbReference type="EMBL" id="MU826834">
    <property type="protein sequence ID" value="KAJ7372782.1"/>
    <property type="molecule type" value="Genomic_DNA"/>
</dbReference>
<dbReference type="PANTHER" id="PTHR20959:SF1">
    <property type="entry name" value="TRANSPORT AND GOLGI ORGANIZATION PROTEIN 6 HOMOLOG"/>
    <property type="match status" value="1"/>
</dbReference>
<dbReference type="SUPFAM" id="SSF48371">
    <property type="entry name" value="ARM repeat"/>
    <property type="match status" value="1"/>
</dbReference>
<dbReference type="OrthoDB" id="39591at2759"/>
<dbReference type="Pfam" id="PF10304">
    <property type="entry name" value="RTP1_C2"/>
    <property type="match status" value="1"/>
</dbReference>
<evidence type="ECO:0000259" key="6">
    <source>
        <dbReference type="Pfam" id="PF10363"/>
    </source>
</evidence>
<dbReference type="InterPro" id="IPR039600">
    <property type="entry name" value="TANGO6/Rtp1"/>
</dbReference>
<reference evidence="7" key="1">
    <citation type="submission" date="2023-01" db="EMBL/GenBank/DDBJ databases">
        <title>Genome assembly of the deep-sea coral Lophelia pertusa.</title>
        <authorList>
            <person name="Herrera S."/>
            <person name="Cordes E."/>
        </authorList>
    </citation>
    <scope>NUCLEOTIDE SEQUENCE</scope>
    <source>
        <strain evidence="7">USNM1676648</strain>
        <tissue evidence="7">Polyp</tissue>
    </source>
</reference>
<dbReference type="InterPro" id="IPR019414">
    <property type="entry name" value="Rtp1_C2"/>
</dbReference>
<dbReference type="InterPro" id="IPR021133">
    <property type="entry name" value="HEAT_type_2"/>
</dbReference>
<keyword evidence="2" id="KW-0677">Repeat</keyword>
<dbReference type="PROSITE" id="PS50077">
    <property type="entry name" value="HEAT_REPEAT"/>
    <property type="match status" value="1"/>
</dbReference>
<feature type="region of interest" description="Disordered" evidence="4">
    <location>
        <begin position="213"/>
        <end position="234"/>
    </location>
</feature>
<name>A0A9W9Z091_9CNID</name>
<feature type="repeat" description="HEAT" evidence="3">
    <location>
        <begin position="263"/>
        <end position="293"/>
    </location>
</feature>
<keyword evidence="8" id="KW-1185">Reference proteome</keyword>
<evidence type="ECO:0000256" key="4">
    <source>
        <dbReference type="SAM" id="MobiDB-lite"/>
    </source>
</evidence>
<comment type="caution">
    <text evidence="7">The sequence shown here is derived from an EMBL/GenBank/DDBJ whole genome shotgun (WGS) entry which is preliminary data.</text>
</comment>
<feature type="domain" description="RNA polymerase II assembly factor Rtp1 C-terminal" evidence="6">
    <location>
        <begin position="112"/>
        <end position="255"/>
    </location>
</feature>
<evidence type="ECO:0000313" key="8">
    <source>
        <dbReference type="Proteomes" id="UP001163046"/>
    </source>
</evidence>
<sequence length="399" mass="43746">MSLGMLSAVLGGAVEIEKEHRPLVQELLPLLETLAEQHPSVEVQDMTRDLRIAIATHGAVWSHKMDVAAKNVGKQADAVKVDSGSVITKEKEKTKLQEETSSSNAAETSAEFDEAFAQLCDPLLPIRGHAIMKLASLIHHRHPKAVDTTDTLLKIFLEQLTHDDSYIYLAAIQGLVSLADVRADTVIPQLAREFASCRKEAADITTRTTKGVNEKGYYKPDEKESTGSSRPARSPELRMKLGEALVKATRNCGELVPRYSQHLLPALLSGVKDPEPLVRASSLSNLGDVCQLLRFSLGVVVNEIFSCVSAILKTDKSAEVRRAAVLVLTLLLRGLGKSIMEVLSSTLKQLYQLLKIVESTDADHVTRLHAQVALGELDVITRDYLFPKPSFTKHIQVLP</sequence>
<dbReference type="InterPro" id="IPR011989">
    <property type="entry name" value="ARM-like"/>
</dbReference>
<feature type="domain" description="RNA polymerase II assembly factor Rtp1 C-terminal" evidence="5">
    <location>
        <begin position="347"/>
        <end position="378"/>
    </location>
</feature>
<evidence type="ECO:0000259" key="5">
    <source>
        <dbReference type="Pfam" id="PF10304"/>
    </source>
</evidence>
<evidence type="ECO:0000256" key="2">
    <source>
        <dbReference type="ARBA" id="ARBA00022737"/>
    </source>
</evidence>
<dbReference type="InterPro" id="IPR016024">
    <property type="entry name" value="ARM-type_fold"/>
</dbReference>
<protein>
    <submittedName>
        <fullName evidence="7">Transport and Golgi organization protein 6</fullName>
    </submittedName>
</protein>
<evidence type="ECO:0000256" key="1">
    <source>
        <dbReference type="ARBA" id="ARBA00005724"/>
    </source>
</evidence>
<feature type="compositionally biased region" description="Basic and acidic residues" evidence="4">
    <location>
        <begin position="213"/>
        <end position="225"/>
    </location>
</feature>
<dbReference type="GO" id="GO:0009306">
    <property type="term" value="P:protein secretion"/>
    <property type="evidence" value="ECO:0007669"/>
    <property type="project" value="TreeGrafter"/>
</dbReference>
<dbReference type="AlphaFoldDB" id="A0A9W9Z091"/>
<accession>A0A9W9Z091</accession>
<dbReference type="InterPro" id="IPR000357">
    <property type="entry name" value="HEAT"/>
</dbReference>
<dbReference type="PANTHER" id="PTHR20959">
    <property type="entry name" value="TRANSPORT AND GOLGI ORGANIZATION PROTEIN 6 FAMILY MEMBER"/>
    <property type="match status" value="1"/>
</dbReference>
<organism evidence="7 8">
    <name type="scientific">Desmophyllum pertusum</name>
    <dbReference type="NCBI Taxonomy" id="174260"/>
    <lineage>
        <taxon>Eukaryota</taxon>
        <taxon>Metazoa</taxon>
        <taxon>Cnidaria</taxon>
        <taxon>Anthozoa</taxon>
        <taxon>Hexacorallia</taxon>
        <taxon>Scleractinia</taxon>
        <taxon>Caryophylliina</taxon>
        <taxon>Caryophylliidae</taxon>
        <taxon>Desmophyllum</taxon>
    </lineage>
</organism>
<evidence type="ECO:0000256" key="3">
    <source>
        <dbReference type="PROSITE-ProRule" id="PRU00103"/>
    </source>
</evidence>
<dbReference type="Proteomes" id="UP001163046">
    <property type="component" value="Unassembled WGS sequence"/>
</dbReference>
<proteinExistence type="inferred from homology"/>
<comment type="similarity">
    <text evidence="1">Belongs to the Tango6 family.</text>
</comment>
<dbReference type="Gene3D" id="1.25.10.10">
    <property type="entry name" value="Leucine-rich Repeat Variant"/>
    <property type="match status" value="1"/>
</dbReference>
<gene>
    <name evidence="7" type="primary">TANGO6_2</name>
    <name evidence="7" type="ORF">OS493_016700</name>
</gene>
<dbReference type="Pfam" id="PF02985">
    <property type="entry name" value="HEAT"/>
    <property type="match status" value="1"/>
</dbReference>
<dbReference type="InterPro" id="IPR019451">
    <property type="entry name" value="Rtp1_C1"/>
</dbReference>